<dbReference type="AlphaFoldDB" id="A0A2V3IYL3"/>
<dbReference type="EMBL" id="NBIV01000027">
    <property type="protein sequence ID" value="PXF47242.1"/>
    <property type="molecule type" value="Genomic_DNA"/>
</dbReference>
<name>A0A2V3IYL3_9FLOR</name>
<reference evidence="1 2" key="1">
    <citation type="journal article" date="2018" name="Mol. Biol. Evol.">
        <title>Analysis of the draft genome of the red seaweed Gracilariopsis chorda provides insights into genome size evolution in Rhodophyta.</title>
        <authorList>
            <person name="Lee J."/>
            <person name="Yang E.C."/>
            <person name="Graf L."/>
            <person name="Yang J.H."/>
            <person name="Qiu H."/>
            <person name="Zel Zion U."/>
            <person name="Chan C.X."/>
            <person name="Stephens T.G."/>
            <person name="Weber A.P.M."/>
            <person name="Boo G.H."/>
            <person name="Boo S.M."/>
            <person name="Kim K.M."/>
            <person name="Shin Y."/>
            <person name="Jung M."/>
            <person name="Lee S.J."/>
            <person name="Yim H.S."/>
            <person name="Lee J.H."/>
            <person name="Bhattacharya D."/>
            <person name="Yoon H.S."/>
        </authorList>
    </citation>
    <scope>NUCLEOTIDE SEQUENCE [LARGE SCALE GENOMIC DNA]</scope>
    <source>
        <strain evidence="1 2">SKKU-2015</strain>
        <tissue evidence="1">Whole body</tissue>
    </source>
</reference>
<evidence type="ECO:0000313" key="1">
    <source>
        <dbReference type="EMBL" id="PXF47242.1"/>
    </source>
</evidence>
<gene>
    <name evidence="1" type="ORF">BWQ96_03017</name>
</gene>
<organism evidence="1 2">
    <name type="scientific">Gracilariopsis chorda</name>
    <dbReference type="NCBI Taxonomy" id="448386"/>
    <lineage>
        <taxon>Eukaryota</taxon>
        <taxon>Rhodophyta</taxon>
        <taxon>Florideophyceae</taxon>
        <taxon>Rhodymeniophycidae</taxon>
        <taxon>Gracilariales</taxon>
        <taxon>Gracilariaceae</taxon>
        <taxon>Gracilariopsis</taxon>
    </lineage>
</organism>
<accession>A0A2V3IYL3</accession>
<proteinExistence type="predicted"/>
<evidence type="ECO:0000313" key="2">
    <source>
        <dbReference type="Proteomes" id="UP000247409"/>
    </source>
</evidence>
<dbReference type="Proteomes" id="UP000247409">
    <property type="component" value="Unassembled WGS sequence"/>
</dbReference>
<protein>
    <submittedName>
        <fullName evidence="1">Uncharacterized protein</fullName>
    </submittedName>
</protein>
<keyword evidence="2" id="KW-1185">Reference proteome</keyword>
<comment type="caution">
    <text evidence="1">The sequence shown here is derived from an EMBL/GenBank/DDBJ whole genome shotgun (WGS) entry which is preliminary data.</text>
</comment>
<sequence length="110" mass="12832">MRSLYEDTEVEKRFNEFGGILRYCLAQHFRVLMVAMEKRRTALQEAGRSSPIRFETIEHPEVSHHLTHFKVKVAGLEPFTNATIDLVNDNVEKELGREWLSVSLFDKRAL</sequence>